<dbReference type="Proteomes" id="UP001152622">
    <property type="component" value="Chromosome 6"/>
</dbReference>
<dbReference type="GO" id="GO:0005737">
    <property type="term" value="C:cytoplasm"/>
    <property type="evidence" value="ECO:0007669"/>
    <property type="project" value="TreeGrafter"/>
</dbReference>
<evidence type="ECO:0000313" key="3">
    <source>
        <dbReference type="EMBL" id="KAJ8357646.1"/>
    </source>
</evidence>
<dbReference type="Gene3D" id="3.30.1140.40">
    <property type="entry name" value="Tctex-1"/>
    <property type="match status" value="1"/>
</dbReference>
<evidence type="ECO:0000256" key="1">
    <source>
        <dbReference type="ARBA" id="ARBA00005361"/>
    </source>
</evidence>
<reference evidence="3" key="1">
    <citation type="journal article" date="2023" name="Science">
        <title>Genome structures resolve the early diversification of teleost fishes.</title>
        <authorList>
            <person name="Parey E."/>
            <person name="Louis A."/>
            <person name="Montfort J."/>
            <person name="Bouchez O."/>
            <person name="Roques C."/>
            <person name="Iampietro C."/>
            <person name="Lluch J."/>
            <person name="Castinel A."/>
            <person name="Donnadieu C."/>
            <person name="Desvignes T."/>
            <person name="Floi Bucao C."/>
            <person name="Jouanno E."/>
            <person name="Wen M."/>
            <person name="Mejri S."/>
            <person name="Dirks R."/>
            <person name="Jansen H."/>
            <person name="Henkel C."/>
            <person name="Chen W.J."/>
            <person name="Zahm M."/>
            <person name="Cabau C."/>
            <person name="Klopp C."/>
            <person name="Thompson A.W."/>
            <person name="Robinson-Rechavi M."/>
            <person name="Braasch I."/>
            <person name="Lecointre G."/>
            <person name="Bobe J."/>
            <person name="Postlethwait J.H."/>
            <person name="Berthelot C."/>
            <person name="Roest Crollius H."/>
            <person name="Guiguen Y."/>
        </authorList>
    </citation>
    <scope>NUCLEOTIDE SEQUENCE</scope>
    <source>
        <strain evidence="3">WJC10195</strain>
    </source>
</reference>
<accession>A0A9Q1FG24</accession>
<evidence type="ECO:0000256" key="2">
    <source>
        <dbReference type="SAM" id="MobiDB-lite"/>
    </source>
</evidence>
<feature type="region of interest" description="Disordered" evidence="2">
    <location>
        <begin position="30"/>
        <end position="54"/>
    </location>
</feature>
<dbReference type="PANTHER" id="PTHR21255">
    <property type="entry name" value="T-COMPLEX-ASSOCIATED-TESTIS-EXPRESSED 1/ DYNEIN LIGHT CHAIN"/>
    <property type="match status" value="1"/>
</dbReference>
<dbReference type="GO" id="GO:0045505">
    <property type="term" value="F:dynein intermediate chain binding"/>
    <property type="evidence" value="ECO:0007669"/>
    <property type="project" value="TreeGrafter"/>
</dbReference>
<dbReference type="GO" id="GO:0007018">
    <property type="term" value="P:microtubule-based movement"/>
    <property type="evidence" value="ECO:0007669"/>
    <property type="project" value="TreeGrafter"/>
</dbReference>
<name>A0A9Q1FG24_SYNKA</name>
<dbReference type="PANTHER" id="PTHR21255:SF55">
    <property type="entry name" value="DYNEIN LIGHT CHAIN TCTEX-TYPE 4"/>
    <property type="match status" value="1"/>
</dbReference>
<feature type="compositionally biased region" description="Low complexity" evidence="2">
    <location>
        <begin position="33"/>
        <end position="44"/>
    </location>
</feature>
<keyword evidence="4" id="KW-1185">Reference proteome</keyword>
<dbReference type="EMBL" id="JAINUF010000006">
    <property type="protein sequence ID" value="KAJ8357646.1"/>
    <property type="molecule type" value="Genomic_DNA"/>
</dbReference>
<dbReference type="CDD" id="cd21461">
    <property type="entry name" value="DLC-like_TCTEX1D4"/>
    <property type="match status" value="1"/>
</dbReference>
<dbReference type="GO" id="GO:0005868">
    <property type="term" value="C:cytoplasmic dynein complex"/>
    <property type="evidence" value="ECO:0007669"/>
    <property type="project" value="TreeGrafter"/>
</dbReference>
<organism evidence="3 4">
    <name type="scientific">Synaphobranchus kaupii</name>
    <name type="common">Kaup's arrowtooth eel</name>
    <dbReference type="NCBI Taxonomy" id="118154"/>
    <lineage>
        <taxon>Eukaryota</taxon>
        <taxon>Metazoa</taxon>
        <taxon>Chordata</taxon>
        <taxon>Craniata</taxon>
        <taxon>Vertebrata</taxon>
        <taxon>Euteleostomi</taxon>
        <taxon>Actinopterygii</taxon>
        <taxon>Neopterygii</taxon>
        <taxon>Teleostei</taxon>
        <taxon>Anguilliformes</taxon>
        <taxon>Synaphobranchidae</taxon>
        <taxon>Synaphobranchus</taxon>
    </lineage>
</organism>
<dbReference type="Pfam" id="PF03645">
    <property type="entry name" value="Tctex-1"/>
    <property type="match status" value="1"/>
</dbReference>
<dbReference type="AlphaFoldDB" id="A0A9Q1FG24"/>
<evidence type="ECO:0008006" key="5">
    <source>
        <dbReference type="Google" id="ProtNLM"/>
    </source>
</evidence>
<dbReference type="OrthoDB" id="10260741at2759"/>
<evidence type="ECO:0000313" key="4">
    <source>
        <dbReference type="Proteomes" id="UP001152622"/>
    </source>
</evidence>
<sequence length="239" mass="26135">MATEQLPLSQEVLARFDHAQSGEAGALLRRRVGSVSTRRSSQSGDLHHPRPPLQLLLKGPETGIWPPGTSRQNSVFSNPNSPFLRRESLPLGKRLSFAAWTPSGQVSFTGLPLLQPTQEVHLENTFRTGPDEGCRFDAGRVQRTLQDTLDGYLGDARYNAATCGQLSQNLSDLVRGKARDVTPQRYKLVCLVVLGQPGSQGLRVASRCLWDTENDDSAAAVFRNPSLFAVAVVHGVYCE</sequence>
<proteinExistence type="inferred from homology"/>
<dbReference type="InterPro" id="IPR038586">
    <property type="entry name" value="Tctex-1-like_sf"/>
</dbReference>
<comment type="caution">
    <text evidence="3">The sequence shown here is derived from an EMBL/GenBank/DDBJ whole genome shotgun (WGS) entry which is preliminary data.</text>
</comment>
<comment type="similarity">
    <text evidence="1">Belongs to the dynein light chain Tctex-type family.</text>
</comment>
<dbReference type="InterPro" id="IPR005334">
    <property type="entry name" value="Tctex-1-like"/>
</dbReference>
<protein>
    <recommendedName>
        <fullName evidence="5">Tctex1 domain containing 4</fullName>
    </recommendedName>
</protein>
<gene>
    <name evidence="3" type="ORF">SKAU_G00204400</name>
</gene>